<dbReference type="NCBIfam" id="NF005381">
    <property type="entry name" value="PRK06924.1"/>
    <property type="match status" value="1"/>
</dbReference>
<accession>A0AAE3IV90</accession>
<proteinExistence type="inferred from homology"/>
<dbReference type="InterPro" id="IPR036291">
    <property type="entry name" value="NAD(P)-bd_dom_sf"/>
</dbReference>
<dbReference type="AlphaFoldDB" id="A0AAE3IV90"/>
<evidence type="ECO:0000256" key="4">
    <source>
        <dbReference type="ARBA" id="ARBA00022857"/>
    </source>
</evidence>
<sequence length="250" mass="27254">MNTYIITGASKGIGLALSKLLLAEGNQLVCVARTINEELLSEAKEKNCPLTFLQADLSNTQDVELLMTKIRKELLEAPTSVALINNAGMIDPIGRVEDNPAELIDKSISVNLIAPMILCSAFIRTFENVTIEKKIINISSGAGRNPTTGWSSYCAGKAGLDHFTRVVAAEQQNIPFGVKAISIAPGIIDTGMQETIRSATKDDFEELDRFIQFKAQGMLSTPEQTAQKLVQLMESPKFSELEPILDIRSL</sequence>
<dbReference type="GO" id="GO:0004757">
    <property type="term" value="F:sepiapterin reductase (NADP+) activity"/>
    <property type="evidence" value="ECO:0007669"/>
    <property type="project" value="TreeGrafter"/>
</dbReference>
<comment type="subcellular location">
    <subcellularLocation>
        <location evidence="1">Cytoplasm</location>
    </subcellularLocation>
</comment>
<name>A0AAE3IV90_9BACI</name>
<dbReference type="InterPro" id="IPR051721">
    <property type="entry name" value="Biopterin_syn/organic_redct"/>
</dbReference>
<dbReference type="GO" id="GO:0006729">
    <property type="term" value="P:tetrahydrobiopterin biosynthetic process"/>
    <property type="evidence" value="ECO:0007669"/>
    <property type="project" value="TreeGrafter"/>
</dbReference>
<gene>
    <name evidence="7" type="ORF">OEV98_08080</name>
</gene>
<dbReference type="PANTHER" id="PTHR44085">
    <property type="entry name" value="SEPIAPTERIN REDUCTASE"/>
    <property type="match status" value="1"/>
</dbReference>
<dbReference type="Proteomes" id="UP001209318">
    <property type="component" value="Unassembled WGS sequence"/>
</dbReference>
<dbReference type="PROSITE" id="PS00061">
    <property type="entry name" value="ADH_SHORT"/>
    <property type="match status" value="1"/>
</dbReference>
<dbReference type="InterPro" id="IPR002347">
    <property type="entry name" value="SDR_fam"/>
</dbReference>
<organism evidence="7 8">
    <name type="scientific">Perspicuibacillus lycopersici</name>
    <dbReference type="NCBI Taxonomy" id="1325689"/>
    <lineage>
        <taxon>Bacteria</taxon>
        <taxon>Bacillati</taxon>
        <taxon>Bacillota</taxon>
        <taxon>Bacilli</taxon>
        <taxon>Bacillales</taxon>
        <taxon>Bacillaceae</taxon>
        <taxon>Perspicuibacillus</taxon>
    </lineage>
</organism>
<dbReference type="EC" id="1.1.1.320" evidence="7"/>
<protein>
    <submittedName>
        <fullName evidence="7">(S)-benzoin forming benzil reductase</fullName>
        <ecNumber evidence="7">1.1.1.320</ecNumber>
    </submittedName>
</protein>
<dbReference type="GO" id="GO:0005737">
    <property type="term" value="C:cytoplasm"/>
    <property type="evidence" value="ECO:0007669"/>
    <property type="project" value="UniProtKB-SubCell"/>
</dbReference>
<evidence type="ECO:0000256" key="5">
    <source>
        <dbReference type="ARBA" id="ARBA00023002"/>
    </source>
</evidence>
<comment type="similarity">
    <text evidence="2 6">Belongs to the short-chain dehydrogenases/reductases (SDR) family.</text>
</comment>
<evidence type="ECO:0000313" key="7">
    <source>
        <dbReference type="EMBL" id="MCU9613514.1"/>
    </source>
</evidence>
<evidence type="ECO:0000256" key="3">
    <source>
        <dbReference type="ARBA" id="ARBA00022490"/>
    </source>
</evidence>
<dbReference type="SUPFAM" id="SSF51735">
    <property type="entry name" value="NAD(P)-binding Rossmann-fold domains"/>
    <property type="match status" value="1"/>
</dbReference>
<evidence type="ECO:0000256" key="2">
    <source>
        <dbReference type="ARBA" id="ARBA00006484"/>
    </source>
</evidence>
<evidence type="ECO:0000256" key="6">
    <source>
        <dbReference type="RuleBase" id="RU000363"/>
    </source>
</evidence>
<dbReference type="Gene3D" id="3.40.50.720">
    <property type="entry name" value="NAD(P)-binding Rossmann-like Domain"/>
    <property type="match status" value="1"/>
</dbReference>
<comment type="caution">
    <text evidence="7">The sequence shown here is derived from an EMBL/GenBank/DDBJ whole genome shotgun (WGS) entry which is preliminary data.</text>
</comment>
<dbReference type="PRINTS" id="PR00080">
    <property type="entry name" value="SDRFAMILY"/>
</dbReference>
<dbReference type="InterPro" id="IPR020904">
    <property type="entry name" value="Sc_DH/Rdtase_CS"/>
</dbReference>
<dbReference type="PANTHER" id="PTHR44085:SF2">
    <property type="entry name" value="SEPIAPTERIN REDUCTASE"/>
    <property type="match status" value="1"/>
</dbReference>
<dbReference type="RefSeq" id="WP_263072754.1">
    <property type="nucleotide sequence ID" value="NZ_JAOUSF010000003.1"/>
</dbReference>
<keyword evidence="3" id="KW-0963">Cytoplasm</keyword>
<keyword evidence="5 7" id="KW-0560">Oxidoreductase</keyword>
<evidence type="ECO:0000256" key="1">
    <source>
        <dbReference type="ARBA" id="ARBA00004496"/>
    </source>
</evidence>
<dbReference type="Pfam" id="PF00106">
    <property type="entry name" value="adh_short"/>
    <property type="match status" value="1"/>
</dbReference>
<evidence type="ECO:0000313" key="8">
    <source>
        <dbReference type="Proteomes" id="UP001209318"/>
    </source>
</evidence>
<keyword evidence="4" id="KW-0521">NADP</keyword>
<keyword evidence="8" id="KW-1185">Reference proteome</keyword>
<dbReference type="PRINTS" id="PR00081">
    <property type="entry name" value="GDHRDH"/>
</dbReference>
<dbReference type="EMBL" id="JAOUSF010000003">
    <property type="protein sequence ID" value="MCU9613514.1"/>
    <property type="molecule type" value="Genomic_DNA"/>
</dbReference>
<reference evidence="7" key="1">
    <citation type="submission" date="2022-10" db="EMBL/GenBank/DDBJ databases">
        <title>Description of Fervidibacillus gen. nov. in the family Fervidibacillaceae fam. nov. with two species, Fervidibacillus albus sp. nov., and Fervidibacillus halotolerans sp. nov., isolated from tidal flat sediments.</title>
        <authorList>
            <person name="Kwon K.K."/>
            <person name="Yang S.-H."/>
        </authorList>
    </citation>
    <scope>NUCLEOTIDE SEQUENCE</scope>
    <source>
        <strain evidence="7">JCM 19140</strain>
    </source>
</reference>